<dbReference type="RefSeq" id="WP_074696353.1">
    <property type="nucleotide sequence ID" value="NZ_FNJN01000006.1"/>
</dbReference>
<reference evidence="1 2" key="1">
    <citation type="submission" date="2016-10" db="EMBL/GenBank/DDBJ databases">
        <authorList>
            <person name="de Groot N.N."/>
        </authorList>
    </citation>
    <scope>NUCLEOTIDE SEQUENCE [LARGE SCALE GENOMIC DNA]</scope>
    <source>
        <strain evidence="1 2">StLB037</strain>
    </source>
</reference>
<organism evidence="1 2">
    <name type="scientific">Microbacterium testaceum (strain StLB037)</name>
    <dbReference type="NCBI Taxonomy" id="979556"/>
    <lineage>
        <taxon>Bacteria</taxon>
        <taxon>Bacillati</taxon>
        <taxon>Actinomycetota</taxon>
        <taxon>Actinomycetes</taxon>
        <taxon>Micrococcales</taxon>
        <taxon>Microbacteriaceae</taxon>
        <taxon>Microbacterium</taxon>
    </lineage>
</organism>
<accession>A0A1H0R367</accession>
<sequence>MTAPTTREHRTYPVLTLPVFDLRTGDVVVGTDSEIIGIEAENPWTRRLTERHPDGQITHFTYDCADELAVHRRPAPVPVVPAAAAEAGSNTGRLAGIRCPRCAHERAFVIQVTLNVVMLDDGVDPTAAGQPSAEHFPARVIDPRSGFSNGDPIQCHEGRGGCGHRGTVDEFRIHTGTDAAG</sequence>
<dbReference type="AlphaFoldDB" id="A0A1H0R367"/>
<evidence type="ECO:0000313" key="1">
    <source>
        <dbReference type="EMBL" id="SDP23835.1"/>
    </source>
</evidence>
<evidence type="ECO:0000313" key="2">
    <source>
        <dbReference type="Proteomes" id="UP000186456"/>
    </source>
</evidence>
<gene>
    <name evidence="1" type="ORF">SAMN04487788_2629</name>
</gene>
<dbReference type="EMBL" id="FNJN01000006">
    <property type="protein sequence ID" value="SDP23835.1"/>
    <property type="molecule type" value="Genomic_DNA"/>
</dbReference>
<dbReference type="Proteomes" id="UP000186456">
    <property type="component" value="Unassembled WGS sequence"/>
</dbReference>
<proteinExistence type="predicted"/>
<name>A0A1H0R367_MICTS</name>
<protein>
    <submittedName>
        <fullName evidence="1">YD repeat-containing protein</fullName>
    </submittedName>
</protein>